<dbReference type="Gene3D" id="3.30.565.10">
    <property type="entry name" value="Histidine kinase-like ATPase, C-terminal domain"/>
    <property type="match status" value="1"/>
</dbReference>
<dbReference type="AlphaFoldDB" id="A0A6J6U8T1"/>
<dbReference type="InterPro" id="IPR008741">
    <property type="entry name" value="AV_PCPalpha"/>
</dbReference>
<protein>
    <submittedName>
        <fullName evidence="3">Unannotated protein</fullName>
    </submittedName>
</protein>
<feature type="transmembrane region" description="Helical" evidence="1">
    <location>
        <begin position="141"/>
        <end position="159"/>
    </location>
</feature>
<keyword evidence="1" id="KW-1133">Transmembrane helix</keyword>
<feature type="domain" description="Peptidase C31" evidence="2">
    <location>
        <begin position="364"/>
        <end position="385"/>
    </location>
</feature>
<feature type="transmembrane region" description="Helical" evidence="1">
    <location>
        <begin position="115"/>
        <end position="135"/>
    </location>
</feature>
<evidence type="ECO:0000256" key="1">
    <source>
        <dbReference type="SAM" id="Phobius"/>
    </source>
</evidence>
<proteinExistence type="predicted"/>
<accession>A0A6J6U8T1</accession>
<reference evidence="3" key="1">
    <citation type="submission" date="2020-05" db="EMBL/GenBank/DDBJ databases">
        <authorList>
            <person name="Chiriac C."/>
            <person name="Salcher M."/>
            <person name="Ghai R."/>
            <person name="Kavagutti S V."/>
        </authorList>
    </citation>
    <scope>NUCLEOTIDE SEQUENCE</scope>
</reference>
<sequence length="385" mass="40620">MFAKEHVDTAAANVLRDLADTSVRPLSRLLNEQLTRRRTRFGPIAFVAGVASNQSFRPGLVSAVFVLTAVMERWTVDGPMSAFANAASGIVLIFLILGSGNWLMRAFPQRHTAIFLATVVVLQIPTFSFELAAGASLTPLYIVHVIVATFLSACVIWLTSGIGEFRVPQAELLRVYARELDAARIDVLVQTEVIGSIAKDAARMLHGSVQSTLAACALAIDRAALTDDVESYAAAIEQARAVLNAPWMTDSGPRPSVTLQAEVNAKIELWQGLAGIAALVSPEVKQITGALAGSVGEVVEEGLCNAIRHGNADTVSVQVDLVDEGSTSLIRVRVVDDGCGPLDGAPGLGSALLDDACAGRWKRAAAPGGGCILDAWILVREVTAS</sequence>
<dbReference type="InterPro" id="IPR036890">
    <property type="entry name" value="HATPase_C_sf"/>
</dbReference>
<evidence type="ECO:0000313" key="3">
    <source>
        <dbReference type="EMBL" id="CAB4755023.1"/>
    </source>
</evidence>
<dbReference type="PROSITE" id="PS51539">
    <property type="entry name" value="AV_PCP_ALPHA"/>
    <property type="match status" value="1"/>
</dbReference>
<keyword evidence="1" id="KW-0472">Membrane</keyword>
<dbReference type="GO" id="GO:0004197">
    <property type="term" value="F:cysteine-type endopeptidase activity"/>
    <property type="evidence" value="ECO:0007669"/>
    <property type="project" value="InterPro"/>
</dbReference>
<name>A0A6J6U8T1_9ZZZZ</name>
<dbReference type="SUPFAM" id="SSF55874">
    <property type="entry name" value="ATPase domain of HSP90 chaperone/DNA topoisomerase II/histidine kinase"/>
    <property type="match status" value="1"/>
</dbReference>
<keyword evidence="1" id="KW-0812">Transmembrane</keyword>
<gene>
    <name evidence="3" type="ORF">UFOPK2786_01502</name>
</gene>
<feature type="transmembrane region" description="Helical" evidence="1">
    <location>
        <begin position="82"/>
        <end position="103"/>
    </location>
</feature>
<evidence type="ECO:0000259" key="2">
    <source>
        <dbReference type="PROSITE" id="PS51539"/>
    </source>
</evidence>
<organism evidence="3">
    <name type="scientific">freshwater metagenome</name>
    <dbReference type="NCBI Taxonomy" id="449393"/>
    <lineage>
        <taxon>unclassified sequences</taxon>
        <taxon>metagenomes</taxon>
        <taxon>ecological metagenomes</taxon>
    </lineage>
</organism>
<dbReference type="EMBL" id="CAEZYW010000268">
    <property type="protein sequence ID" value="CAB4755023.1"/>
    <property type="molecule type" value="Genomic_DNA"/>
</dbReference>